<protein>
    <submittedName>
        <fullName evidence="2">Amyloid-beta A4 precursor protein-binding family A member 1 isoform X3</fullName>
    </submittedName>
</protein>
<proteinExistence type="predicted"/>
<evidence type="ECO:0000313" key="2">
    <source>
        <dbReference type="RefSeq" id="XP_073908108.1"/>
    </source>
</evidence>
<organism evidence="1 2">
    <name type="scientific">Castor canadensis</name>
    <name type="common">American beaver</name>
    <dbReference type="NCBI Taxonomy" id="51338"/>
    <lineage>
        <taxon>Eukaryota</taxon>
        <taxon>Metazoa</taxon>
        <taxon>Chordata</taxon>
        <taxon>Craniata</taxon>
        <taxon>Vertebrata</taxon>
        <taxon>Euteleostomi</taxon>
        <taxon>Mammalia</taxon>
        <taxon>Eutheria</taxon>
        <taxon>Euarchontoglires</taxon>
        <taxon>Glires</taxon>
        <taxon>Rodentia</taxon>
        <taxon>Castorimorpha</taxon>
        <taxon>Castoridae</taxon>
        <taxon>Castor</taxon>
    </lineage>
</organism>
<evidence type="ECO:0000313" key="1">
    <source>
        <dbReference type="Proteomes" id="UP001732720"/>
    </source>
</evidence>
<sequence length="809" mass="90081">MNHLEGSAEVEVTDEAAGGEVNESVEADLEHPEVEEEQQQQPPHQPQPHYAGRHPRGRAIEDLRAQQGQQEEEERGECLARSASTESGFHNHTDTAEGDVIAAAHDGYDAERAQDPEDESAYAVQYRPEAEEYTEQAEAEHAEATHRRALPNHLHFHSLEHEEAMNAAYSGYVYTHRLFHRGEDEPYAEPYADYGGLQEHVYEEIGDAPELDARDGLRLYEQERDEAAAYRQEALGARLHHYDERSDGESDSPEKEAEFAPYPRMDSYEQEEDIDQIVAEVKQSMSSQSLDKAAEDMPEAEQDLERAPTPGGGRPDSPGLQPPAGQQRAAGPAGSGEAGQRYSKEKREAISLAIKDIKEAIEEVKTRTIRSPYTPDEPKEPIWVMRQDISPTRDCDDQRPMDGDSRKSLASFPTYVEVPGPCDPEDLIDGIIFAANYLGSTQLLSDKTPSKNVRMMQAQEAVSRIKMAQKLAKSRKKAPEGESQPMTEVDLFISTQRIKVLNADTQETMMDHPLRTISYIADIGNIVVLMARRRTPRSNSQESVEASHPSQDGKRQYKMICHVFESEDAQLIAQSIGQAFSVAYQEFLRANGINPEDLSQKEYSDLLNTQDMYNDDLIHFSKSENCKDVFIEKQKGEILGVVIVESGWGSILPTVIIANMMHGGPAEKSGKLNIGDQIMSINGTSLVGLPLSTCQSIIKGLKNQSRVKLNIVRCPPVTTVLIRRPDLRYQLGFSVQNGIICSLMRGGIAERGGVRVGHRIIEINGQSVVATPHEKIVHILSNAVGEIHMKTMPAAMYRLLTAQEQPVYI</sequence>
<accession>A0AC58KT95</accession>
<dbReference type="Proteomes" id="UP001732720">
    <property type="component" value="Chromosome 13"/>
</dbReference>
<dbReference type="RefSeq" id="XP_073908108.1">
    <property type="nucleotide sequence ID" value="XM_074052007.1"/>
</dbReference>
<gene>
    <name evidence="2" type="primary">Apba1</name>
</gene>
<name>A0AC58KT95_CASCN</name>
<keyword evidence="1" id="KW-1185">Reference proteome</keyword>
<reference evidence="2" key="1">
    <citation type="submission" date="2025-08" db="UniProtKB">
        <authorList>
            <consortium name="RefSeq"/>
        </authorList>
    </citation>
    <scope>IDENTIFICATION</scope>
</reference>